<reference evidence="4 5" key="1">
    <citation type="submission" date="2021-01" db="EMBL/GenBank/DDBJ databases">
        <title>Whole genome shotgun sequence of Plantactinospora endophytica NBRC 110450.</title>
        <authorList>
            <person name="Komaki H."/>
            <person name="Tamura T."/>
        </authorList>
    </citation>
    <scope>NUCLEOTIDE SEQUENCE [LARGE SCALE GENOMIC DNA]</scope>
    <source>
        <strain evidence="4 5">NBRC 110450</strain>
    </source>
</reference>
<organism evidence="4 5">
    <name type="scientific">Plantactinospora endophytica</name>
    <dbReference type="NCBI Taxonomy" id="673535"/>
    <lineage>
        <taxon>Bacteria</taxon>
        <taxon>Bacillati</taxon>
        <taxon>Actinomycetota</taxon>
        <taxon>Actinomycetes</taxon>
        <taxon>Micromonosporales</taxon>
        <taxon>Micromonosporaceae</taxon>
        <taxon>Plantactinospora</taxon>
    </lineage>
</organism>
<dbReference type="RefSeq" id="WP_203869042.1">
    <property type="nucleotide sequence ID" value="NZ_BONW01000028.1"/>
</dbReference>
<dbReference type="InterPro" id="IPR050766">
    <property type="entry name" value="Bact_Lucif_Oxidored"/>
</dbReference>
<dbReference type="SUPFAM" id="SSF51679">
    <property type="entry name" value="Bacterial luciferase-like"/>
    <property type="match status" value="1"/>
</dbReference>
<dbReference type="Proteomes" id="UP000646749">
    <property type="component" value="Unassembled WGS sequence"/>
</dbReference>
<keyword evidence="1" id="KW-0560">Oxidoreductase</keyword>
<accession>A0ABQ4E8M8</accession>
<evidence type="ECO:0000313" key="4">
    <source>
        <dbReference type="EMBL" id="GIG90646.1"/>
    </source>
</evidence>
<feature type="domain" description="Luciferase-like" evidence="3">
    <location>
        <begin position="29"/>
        <end position="328"/>
    </location>
</feature>
<gene>
    <name evidence="4" type="ORF">Pen02_55820</name>
</gene>
<dbReference type="InterPro" id="IPR011251">
    <property type="entry name" value="Luciferase-like_dom"/>
</dbReference>
<name>A0ABQ4E8M8_9ACTN</name>
<evidence type="ECO:0000259" key="3">
    <source>
        <dbReference type="Pfam" id="PF00296"/>
    </source>
</evidence>
<dbReference type="EMBL" id="BONW01000028">
    <property type="protein sequence ID" value="GIG90646.1"/>
    <property type="molecule type" value="Genomic_DNA"/>
</dbReference>
<dbReference type="GO" id="GO:0004497">
    <property type="term" value="F:monooxygenase activity"/>
    <property type="evidence" value="ECO:0007669"/>
    <property type="project" value="UniProtKB-KW"/>
</dbReference>
<evidence type="ECO:0000256" key="2">
    <source>
        <dbReference type="ARBA" id="ARBA00023033"/>
    </source>
</evidence>
<dbReference type="PANTHER" id="PTHR30137">
    <property type="entry name" value="LUCIFERASE-LIKE MONOOXYGENASE"/>
    <property type="match status" value="1"/>
</dbReference>
<dbReference type="CDD" id="cd00347">
    <property type="entry name" value="Flavin_utilizing_monoxygenases"/>
    <property type="match status" value="1"/>
</dbReference>
<sequence>MRFSVYDITSSTSDGASAWRPVENKFPHAAAYQHSIEQARIADEVGIDAYFFTEHHSNAGFQIVPSPHLLIAALSQTTSRVRLGAMTLNLPLYHPVRAAEEIRMLDLLTNGRLEIGLGRGLAGHEQAGFGVQRADSETLFDAAFPLIKQLLTEGGVESYSTGPWHGEGVALVPEPTQTPHPPIWMAGISEKSIRKAARLGVNLCTAFLDADDTARTAAIYRDEWQTAHPGTPTGSYGTMQHIFVAETESEARELAQPHLAAWLGAGHEASVMISQSTTVDKGYEDHKAWFNKITSLPFQEAVDNRRIIFGTPDQCVTQLLDKAEAGVDMFQGWFQFGGLDFEASNRSMRLFGEHVAPAVKAALATDTTPAQPAAI</sequence>
<dbReference type="Gene3D" id="3.20.20.30">
    <property type="entry name" value="Luciferase-like domain"/>
    <property type="match status" value="1"/>
</dbReference>
<dbReference type="InterPro" id="IPR036661">
    <property type="entry name" value="Luciferase-like_sf"/>
</dbReference>
<keyword evidence="5" id="KW-1185">Reference proteome</keyword>
<protein>
    <submittedName>
        <fullName evidence="4">Monooxygenase</fullName>
    </submittedName>
</protein>
<proteinExistence type="predicted"/>
<dbReference type="Pfam" id="PF00296">
    <property type="entry name" value="Bac_luciferase"/>
    <property type="match status" value="1"/>
</dbReference>
<evidence type="ECO:0000313" key="5">
    <source>
        <dbReference type="Proteomes" id="UP000646749"/>
    </source>
</evidence>
<evidence type="ECO:0000256" key="1">
    <source>
        <dbReference type="ARBA" id="ARBA00023002"/>
    </source>
</evidence>
<dbReference type="PANTHER" id="PTHR30137:SF8">
    <property type="entry name" value="BLR5498 PROTEIN"/>
    <property type="match status" value="1"/>
</dbReference>
<keyword evidence="2 4" id="KW-0503">Monooxygenase</keyword>
<comment type="caution">
    <text evidence="4">The sequence shown here is derived from an EMBL/GenBank/DDBJ whole genome shotgun (WGS) entry which is preliminary data.</text>
</comment>